<evidence type="ECO:0000313" key="1">
    <source>
        <dbReference type="EMBL" id="PAV75186.1"/>
    </source>
</evidence>
<dbReference type="Proteomes" id="UP000218231">
    <property type="component" value="Unassembled WGS sequence"/>
</dbReference>
<organism evidence="1 2">
    <name type="scientific">Diploscapter pachys</name>
    <dbReference type="NCBI Taxonomy" id="2018661"/>
    <lineage>
        <taxon>Eukaryota</taxon>
        <taxon>Metazoa</taxon>
        <taxon>Ecdysozoa</taxon>
        <taxon>Nematoda</taxon>
        <taxon>Chromadorea</taxon>
        <taxon>Rhabditida</taxon>
        <taxon>Rhabditina</taxon>
        <taxon>Rhabditomorpha</taxon>
        <taxon>Rhabditoidea</taxon>
        <taxon>Rhabditidae</taxon>
        <taxon>Diploscapter</taxon>
    </lineage>
</organism>
<comment type="caution">
    <text evidence="1">The sequence shown here is derived from an EMBL/GenBank/DDBJ whole genome shotgun (WGS) entry which is preliminary data.</text>
</comment>
<dbReference type="AlphaFoldDB" id="A0A2A2KMG3"/>
<proteinExistence type="predicted"/>
<gene>
    <name evidence="1" type="ORF">WR25_22342</name>
</gene>
<keyword evidence="2" id="KW-1185">Reference proteome</keyword>
<dbReference type="EMBL" id="LIAE01008179">
    <property type="protein sequence ID" value="PAV75186.1"/>
    <property type="molecule type" value="Genomic_DNA"/>
</dbReference>
<sequence>MDTFESSERGGAWRSLAPPYYFTLENLPEDGVHLVIRGRISGPVSEIKFRLNSLQDEALAISFPLVDDSEYTMKAVVFCKREEEEKKAAFLQSEVGAEVIVLFAKVIAKDKDLILLAETMDCLAEMPTDACKLKPYDSKKAYKPRKEAELDVKEKRMRSSLLD</sequence>
<protein>
    <submittedName>
        <fullName evidence="1">Uncharacterized protein</fullName>
    </submittedName>
</protein>
<evidence type="ECO:0000313" key="2">
    <source>
        <dbReference type="Proteomes" id="UP000218231"/>
    </source>
</evidence>
<accession>A0A2A2KMG3</accession>
<name>A0A2A2KMG3_9BILA</name>
<reference evidence="1 2" key="1">
    <citation type="journal article" date="2017" name="Curr. Biol.">
        <title>Genome architecture and evolution of a unichromosomal asexual nematode.</title>
        <authorList>
            <person name="Fradin H."/>
            <person name="Zegar C."/>
            <person name="Gutwein M."/>
            <person name="Lucas J."/>
            <person name="Kovtun M."/>
            <person name="Corcoran D."/>
            <person name="Baugh L.R."/>
            <person name="Kiontke K."/>
            <person name="Gunsalus K."/>
            <person name="Fitch D.H."/>
            <person name="Piano F."/>
        </authorList>
    </citation>
    <scope>NUCLEOTIDE SEQUENCE [LARGE SCALE GENOMIC DNA]</scope>
    <source>
        <strain evidence="1">PF1309</strain>
    </source>
</reference>